<dbReference type="EMBL" id="GBXM01101818">
    <property type="protein sequence ID" value="JAH06759.1"/>
    <property type="molecule type" value="Transcribed_RNA"/>
</dbReference>
<reference evidence="1" key="1">
    <citation type="submission" date="2014-11" db="EMBL/GenBank/DDBJ databases">
        <authorList>
            <person name="Amaro Gonzalez C."/>
        </authorList>
    </citation>
    <scope>NUCLEOTIDE SEQUENCE</scope>
</reference>
<accession>A0A0E9PQJ5</accession>
<proteinExistence type="predicted"/>
<sequence>MQQVNLKLKSIIQTKKLSNWLSCSFERTFKFQRVFWVGYSVTG</sequence>
<organism evidence="1">
    <name type="scientific">Anguilla anguilla</name>
    <name type="common">European freshwater eel</name>
    <name type="synonym">Muraena anguilla</name>
    <dbReference type="NCBI Taxonomy" id="7936"/>
    <lineage>
        <taxon>Eukaryota</taxon>
        <taxon>Metazoa</taxon>
        <taxon>Chordata</taxon>
        <taxon>Craniata</taxon>
        <taxon>Vertebrata</taxon>
        <taxon>Euteleostomi</taxon>
        <taxon>Actinopterygii</taxon>
        <taxon>Neopterygii</taxon>
        <taxon>Teleostei</taxon>
        <taxon>Anguilliformes</taxon>
        <taxon>Anguillidae</taxon>
        <taxon>Anguilla</taxon>
    </lineage>
</organism>
<reference evidence="1" key="2">
    <citation type="journal article" date="2015" name="Fish Shellfish Immunol.">
        <title>Early steps in the European eel (Anguilla anguilla)-Vibrio vulnificus interaction in the gills: Role of the RtxA13 toxin.</title>
        <authorList>
            <person name="Callol A."/>
            <person name="Pajuelo D."/>
            <person name="Ebbesson L."/>
            <person name="Teles M."/>
            <person name="MacKenzie S."/>
            <person name="Amaro C."/>
        </authorList>
    </citation>
    <scope>NUCLEOTIDE SEQUENCE</scope>
</reference>
<name>A0A0E9PQJ5_ANGAN</name>
<protein>
    <submittedName>
        <fullName evidence="1">Uncharacterized protein</fullName>
    </submittedName>
</protein>
<dbReference type="AlphaFoldDB" id="A0A0E9PQJ5"/>
<evidence type="ECO:0000313" key="1">
    <source>
        <dbReference type="EMBL" id="JAH06759.1"/>
    </source>
</evidence>